<proteinExistence type="inferred from homology"/>
<evidence type="ECO:0000256" key="1">
    <source>
        <dbReference type="ARBA" id="ARBA00001947"/>
    </source>
</evidence>
<comment type="similarity">
    <text evidence="5">Belongs to the AAA ATPase family.</text>
</comment>
<keyword evidence="5" id="KW-0547">Nucleotide-binding</keyword>
<dbReference type="Pfam" id="PF00004">
    <property type="entry name" value="AAA"/>
    <property type="match status" value="2"/>
</dbReference>
<keyword evidence="7" id="KW-0472">Membrane</keyword>
<keyword evidence="4" id="KW-0482">Metalloprotease</keyword>
<dbReference type="InterPro" id="IPR027417">
    <property type="entry name" value="P-loop_NTPase"/>
</dbReference>
<keyword evidence="5" id="KW-0067">ATP-binding</keyword>
<dbReference type="SMART" id="SM00382">
    <property type="entry name" value="AAA"/>
    <property type="match status" value="1"/>
</dbReference>
<comment type="cofactor">
    <cofactor evidence="1">
        <name>Zn(2+)</name>
        <dbReference type="ChEBI" id="CHEBI:29105"/>
    </cofactor>
</comment>
<keyword evidence="3" id="KW-0862">Zinc</keyword>
<dbReference type="Pfam" id="PF17862">
    <property type="entry name" value="AAA_lid_3"/>
    <property type="match status" value="1"/>
</dbReference>
<feature type="transmembrane region" description="Helical" evidence="7">
    <location>
        <begin position="29"/>
        <end position="48"/>
    </location>
</feature>
<dbReference type="SUPFAM" id="SSF52540">
    <property type="entry name" value="P-loop containing nucleoside triphosphate hydrolases"/>
    <property type="match status" value="1"/>
</dbReference>
<evidence type="ECO:0000256" key="7">
    <source>
        <dbReference type="SAM" id="Phobius"/>
    </source>
</evidence>
<dbReference type="GO" id="GO:0008237">
    <property type="term" value="F:metallopeptidase activity"/>
    <property type="evidence" value="ECO:0007669"/>
    <property type="project" value="UniProtKB-KW"/>
</dbReference>
<dbReference type="GO" id="GO:0016887">
    <property type="term" value="F:ATP hydrolysis activity"/>
    <property type="evidence" value="ECO:0007669"/>
    <property type="project" value="InterPro"/>
</dbReference>
<dbReference type="InterPro" id="IPR003960">
    <property type="entry name" value="ATPase_AAA_CS"/>
</dbReference>
<keyword evidence="4" id="KW-0645">Protease</keyword>
<feature type="region of interest" description="Disordered" evidence="6">
    <location>
        <begin position="367"/>
        <end position="388"/>
    </location>
</feature>
<organism evidence="9">
    <name type="scientific">Ditylum brightwellii</name>
    <dbReference type="NCBI Taxonomy" id="49249"/>
    <lineage>
        <taxon>Eukaryota</taxon>
        <taxon>Sar</taxon>
        <taxon>Stramenopiles</taxon>
        <taxon>Ochrophyta</taxon>
        <taxon>Bacillariophyta</taxon>
        <taxon>Mediophyceae</taxon>
        <taxon>Lithodesmiophycidae</taxon>
        <taxon>Lithodesmiales</taxon>
        <taxon>Lithodesmiaceae</taxon>
        <taxon>Ditylum</taxon>
    </lineage>
</organism>
<dbReference type="PANTHER" id="PTHR23076:SF97">
    <property type="entry name" value="ATP-DEPENDENT ZINC METALLOPROTEASE YME1L1"/>
    <property type="match status" value="1"/>
</dbReference>
<keyword evidence="2" id="KW-0479">Metal-binding</keyword>
<evidence type="ECO:0000256" key="5">
    <source>
        <dbReference type="RuleBase" id="RU003651"/>
    </source>
</evidence>
<dbReference type="InterPro" id="IPR041569">
    <property type="entry name" value="AAA_lid_3"/>
</dbReference>
<dbReference type="Gene3D" id="3.40.50.300">
    <property type="entry name" value="P-loop containing nucleotide triphosphate hydrolases"/>
    <property type="match status" value="1"/>
</dbReference>
<evidence type="ECO:0000313" key="9">
    <source>
        <dbReference type="EMBL" id="CAE4624606.1"/>
    </source>
</evidence>
<keyword evidence="7" id="KW-1133">Transmembrane helix</keyword>
<evidence type="ECO:0000256" key="2">
    <source>
        <dbReference type="ARBA" id="ARBA00022723"/>
    </source>
</evidence>
<dbReference type="GO" id="GO:0046872">
    <property type="term" value="F:metal ion binding"/>
    <property type="evidence" value="ECO:0007669"/>
    <property type="project" value="UniProtKB-KW"/>
</dbReference>
<gene>
    <name evidence="9" type="ORF">DBRI00130_LOCUS24039</name>
</gene>
<dbReference type="InterPro" id="IPR003593">
    <property type="entry name" value="AAA+_ATPase"/>
</dbReference>
<name>A0A7S4RVV7_9STRA</name>
<dbReference type="InterPro" id="IPR003959">
    <property type="entry name" value="ATPase_AAA_core"/>
</dbReference>
<reference evidence="9" key="1">
    <citation type="submission" date="2021-01" db="EMBL/GenBank/DDBJ databases">
        <authorList>
            <person name="Corre E."/>
            <person name="Pelletier E."/>
            <person name="Niang G."/>
            <person name="Scheremetjew M."/>
            <person name="Finn R."/>
            <person name="Kale V."/>
            <person name="Holt S."/>
            <person name="Cochrane G."/>
            <person name="Meng A."/>
            <person name="Brown T."/>
            <person name="Cohen L."/>
        </authorList>
    </citation>
    <scope>NUCLEOTIDE SEQUENCE</scope>
    <source>
        <strain evidence="9">GSO104</strain>
    </source>
</reference>
<dbReference type="Gene3D" id="1.10.8.60">
    <property type="match status" value="1"/>
</dbReference>
<feature type="domain" description="AAA+ ATPase" evidence="8">
    <location>
        <begin position="242"/>
        <end position="455"/>
    </location>
</feature>
<sequence>MKKEDEDNDESKKKKEEEEKRNEMYRRRIKMFCAGSVGAVVMAGWYLYAKRKGKRVMPLMLSSMLSLTNTQKKGRKRDARASGAAEAPLSVLLSSAAEGRVTKALINGSAVYFSLKDSNKLKVWRKCSIPSDSPSIHSKLLEALTEGGCSDISTLPEPLMSRLSGPATASIPFIYLALLYKMLAKLQRSHNDDDGIDNHSSALPPSTTFAHVAGIDTAKIELSEIVSYLRNPAKYKQLGASIPRGVLLHGPPGSGKTLLAKALAGEAQVDAFLACTGSDFVEMYVGRGAARVRTFFHSARTQAVANFAQRHGHHHHSALSHALSFLPWRCHNIPLSNKSAMHDNPTAVVFIDEIDALAKTRASPLRNSNSFLGGGGGGGSNSGGNDEREQTLNQLLSEMDGFHTSTSSSSTHNQKDLLQNVTVIVIAATNRPDVLDPALLRPGRFDRHVHVTYPNAKGREEILRLHSKRIQLLQQHNTSNKHAQQQQSTNSNTVDLSIIASDSYTHNFSGADLSNVINEAAFYAVRDNSDTVNQTHLIRAAKKVHNMKRCIGTNGGSLNYG</sequence>
<dbReference type="GO" id="GO:0004176">
    <property type="term" value="F:ATP-dependent peptidase activity"/>
    <property type="evidence" value="ECO:0007669"/>
    <property type="project" value="TreeGrafter"/>
</dbReference>
<evidence type="ECO:0000256" key="6">
    <source>
        <dbReference type="SAM" id="MobiDB-lite"/>
    </source>
</evidence>
<feature type="region of interest" description="Disordered" evidence="6">
    <location>
        <begin position="1"/>
        <end position="21"/>
    </location>
</feature>
<protein>
    <recommendedName>
        <fullName evidence="8">AAA+ ATPase domain-containing protein</fullName>
    </recommendedName>
</protein>
<dbReference type="AlphaFoldDB" id="A0A7S4RVV7"/>
<keyword evidence="7" id="KW-0812">Transmembrane</keyword>
<dbReference type="PROSITE" id="PS00674">
    <property type="entry name" value="AAA"/>
    <property type="match status" value="1"/>
</dbReference>
<dbReference type="GO" id="GO:0005524">
    <property type="term" value="F:ATP binding"/>
    <property type="evidence" value="ECO:0007669"/>
    <property type="project" value="UniProtKB-KW"/>
</dbReference>
<dbReference type="GO" id="GO:0006508">
    <property type="term" value="P:proteolysis"/>
    <property type="evidence" value="ECO:0007669"/>
    <property type="project" value="TreeGrafter"/>
</dbReference>
<evidence type="ECO:0000256" key="4">
    <source>
        <dbReference type="ARBA" id="ARBA00023049"/>
    </source>
</evidence>
<dbReference type="PANTHER" id="PTHR23076">
    <property type="entry name" value="METALLOPROTEASE M41 FTSH"/>
    <property type="match status" value="1"/>
</dbReference>
<accession>A0A7S4RVV7</accession>
<dbReference type="EMBL" id="HBNS01030624">
    <property type="protein sequence ID" value="CAE4624606.1"/>
    <property type="molecule type" value="Transcribed_RNA"/>
</dbReference>
<evidence type="ECO:0000256" key="3">
    <source>
        <dbReference type="ARBA" id="ARBA00022833"/>
    </source>
</evidence>
<keyword evidence="4" id="KW-0378">Hydrolase</keyword>
<evidence type="ECO:0000259" key="8">
    <source>
        <dbReference type="SMART" id="SM00382"/>
    </source>
</evidence>
<feature type="compositionally biased region" description="Gly residues" evidence="6">
    <location>
        <begin position="372"/>
        <end position="382"/>
    </location>
</feature>